<dbReference type="PANTHER" id="PTHR22879:SF14">
    <property type="entry name" value="NUT FAMILY MEMBER 2A-RELATED"/>
    <property type="match status" value="1"/>
</dbReference>
<dbReference type="OMA" id="GACNIIV"/>
<reference evidence="4" key="1">
    <citation type="submission" date="2023-03" db="UniProtKB">
        <authorList>
            <consortium name="Ensembl"/>
        </authorList>
    </citation>
    <scope>IDENTIFICATION</scope>
</reference>
<dbReference type="PANTHER" id="PTHR22879">
    <property type="entry name" value="NUT FAMILY MEMBER 1"/>
    <property type="match status" value="1"/>
</dbReference>
<feature type="region of interest" description="Disordered" evidence="2">
    <location>
        <begin position="586"/>
        <end position="721"/>
    </location>
</feature>
<feature type="compositionally biased region" description="Basic and acidic residues" evidence="2">
    <location>
        <begin position="704"/>
        <end position="713"/>
    </location>
</feature>
<feature type="region of interest" description="Disordered" evidence="2">
    <location>
        <begin position="51"/>
        <end position="70"/>
    </location>
</feature>
<accession>A0A8C4MBR2</accession>
<evidence type="ECO:0000256" key="1">
    <source>
        <dbReference type="ARBA" id="ARBA00010586"/>
    </source>
</evidence>
<feature type="compositionally biased region" description="Basic and acidic residues" evidence="2">
    <location>
        <begin position="500"/>
        <end position="515"/>
    </location>
</feature>
<feature type="region of interest" description="Disordered" evidence="2">
    <location>
        <begin position="816"/>
        <end position="843"/>
    </location>
</feature>
<sequence length="843" mass="90639">MGRDFKYREHQVKPLCCESDKYCINCLKRHMPIVSPLPNLKGTSGSCLPARALHGMSPHPHPDPPTSTPPPLQNVLNPTFYSWAPGLTLLPDSPLRSPLSFVSTASPVLGPDVTMNPGASMSPFSALPFSPPTPGPPHQPSWQQHPLPLITPSFPPGSPLVLPTFPRTPLVATNGHSPGGTGACNVIVQVRLEGRPAEPPQTQNFVLTQASLNWSAPGALCGNAAYSATLFLAASVVETTVPALAVGGTQAGKASWSPGLPPRAPPPAAQLASTTPPVNTGPHPHGASREGGLATSACKASLDDSCTPKSVYENFRRWQRFKSLARRHHPQSPDTEALSCFLIPVLRSLARLKPAMTLEEGLWRAVQEWQHKSNFDRMIFYEMAGKFMEFEAEEEMQIQKLQWMKGARGPPPPAPPRPDPQGPPAPEVGLQPGTAPRSHRSRWPKAPRPLSPRPRVQPARPQPHRPQRRLESGAPKEIPPEAVREYVDIMEGMLGLARPATRELDGGRKEDRNEPQQEGGGVYPDLGLLSYVDKLCSQEDFVTKVEAVIHPRFLAELLSPEPQLDPLALAEELEQEEGLTTEQLVQKRLLALKEEEGVQRPPSHSAPPLDSSPSESEAGPDAHDHDPQLGVSDQAYPPETDCEDPQRPGQADTDLPRPQALALSPGRQESPPLGAARPPSPPQAPRLTSPTLGSRDAPVLREASPARETHKPVDGSSEDEDDLPSLAFLLASQHSLLPWRLSQSPAPASGLLCPGGQGAQGAPQAPSPQSTGLSPAPPAAAESWKRPVCAGPAPAEKMPLPGAKLRVPGRSALALGLVRPSQPQKRRCDPCVTGRRRKRHCSQ</sequence>
<feature type="domain" description="Nuclear Testis protein N-terminal" evidence="3">
    <location>
        <begin position="113"/>
        <end position="840"/>
    </location>
</feature>
<dbReference type="AlphaFoldDB" id="A0A8C4MBR2"/>
<dbReference type="Ensembl" id="ENSEAST00005021939.1">
    <property type="protein sequence ID" value="ENSEASP00005020207.1"/>
    <property type="gene ID" value="ENSEASG00005013916.1"/>
</dbReference>
<evidence type="ECO:0000256" key="2">
    <source>
        <dbReference type="SAM" id="MobiDB-lite"/>
    </source>
</evidence>
<name>A0A8C4MBR2_EQUAS</name>
<feature type="compositionally biased region" description="Pro residues" evidence="2">
    <location>
        <begin position="409"/>
        <end position="426"/>
    </location>
</feature>
<feature type="region of interest" description="Disordered" evidence="2">
    <location>
        <begin position="741"/>
        <end position="785"/>
    </location>
</feature>
<feature type="compositionally biased region" description="Low complexity" evidence="2">
    <location>
        <begin position="760"/>
        <end position="770"/>
    </location>
</feature>
<dbReference type="Pfam" id="PF12881">
    <property type="entry name" value="NUT"/>
    <property type="match status" value="1"/>
</dbReference>
<proteinExistence type="inferred from homology"/>
<feature type="compositionally biased region" description="Basic residues" evidence="2">
    <location>
        <begin position="834"/>
        <end position="843"/>
    </location>
</feature>
<organism evidence="4">
    <name type="scientific">Equus asinus asinus</name>
    <dbReference type="NCBI Taxonomy" id="83772"/>
    <lineage>
        <taxon>Eukaryota</taxon>
        <taxon>Metazoa</taxon>
        <taxon>Chordata</taxon>
        <taxon>Craniata</taxon>
        <taxon>Vertebrata</taxon>
        <taxon>Euteleostomi</taxon>
        <taxon>Mammalia</taxon>
        <taxon>Eutheria</taxon>
        <taxon>Laurasiatheria</taxon>
        <taxon>Perissodactyla</taxon>
        <taxon>Equidae</taxon>
        <taxon>Equus</taxon>
    </lineage>
</organism>
<feature type="region of interest" description="Disordered" evidence="2">
    <location>
        <begin position="253"/>
        <end position="294"/>
    </location>
</feature>
<feature type="region of interest" description="Disordered" evidence="2">
    <location>
        <begin position="498"/>
        <end position="524"/>
    </location>
</feature>
<evidence type="ECO:0000313" key="4">
    <source>
        <dbReference type="Ensembl" id="ENSEASP00005020207.1"/>
    </source>
</evidence>
<evidence type="ECO:0000259" key="3">
    <source>
        <dbReference type="Pfam" id="PF12881"/>
    </source>
</evidence>
<dbReference type="InterPro" id="IPR024310">
    <property type="entry name" value="NUT"/>
</dbReference>
<protein>
    <recommendedName>
        <fullName evidence="3">Nuclear Testis protein N-terminal domain-containing protein</fullName>
    </recommendedName>
</protein>
<comment type="similarity">
    <text evidence="1">Belongs to the NUT family.</text>
</comment>
<feature type="region of interest" description="Disordered" evidence="2">
    <location>
        <begin position="405"/>
        <end position="481"/>
    </location>
</feature>
<dbReference type="InterPro" id="IPR024309">
    <property type="entry name" value="NUT_N"/>
</dbReference>
<feature type="compositionally biased region" description="Pro residues" evidence="2">
    <location>
        <begin position="259"/>
        <end position="268"/>
    </location>
</feature>